<keyword evidence="2" id="KW-0238">DNA-binding</keyword>
<dbReference type="InterPro" id="IPR002716">
    <property type="entry name" value="PIN_dom"/>
</dbReference>
<evidence type="ECO:0000313" key="2">
    <source>
        <dbReference type="EMBL" id="KKB64444.1"/>
    </source>
</evidence>
<proteinExistence type="predicted"/>
<dbReference type="Proteomes" id="UP000033618">
    <property type="component" value="Unassembled WGS sequence"/>
</dbReference>
<accession>A0A0F5K3I0</accession>
<dbReference type="PATRIC" id="fig|28092.6.peg.1419"/>
<keyword evidence="3" id="KW-1185">Reference proteome</keyword>
<dbReference type="NCBIfam" id="TIGR00305">
    <property type="entry name" value="putative toxin-antitoxin system toxin component, PIN family"/>
    <property type="match status" value="1"/>
</dbReference>
<dbReference type="STRING" id="28092.WM40_05960"/>
<dbReference type="PANTHER" id="PTHR34610:SF4">
    <property type="entry name" value="SLL8027 PROTEIN"/>
    <property type="match status" value="1"/>
</dbReference>
<sequence>MPGMRVVLDTNILVYGMVYPGSVPGRIVGAWRQGILDVALSRYILDEMVRVLPRLSKNPYSANQIRDLADSFMFLADIVEPSAKEDGDLRDTADQPVLGTLVAAKAHYLITGDKDLLVLPGRYPIVTAAEFWARHGE</sequence>
<reference evidence="2 3" key="1">
    <citation type="submission" date="2015-03" db="EMBL/GenBank/DDBJ databases">
        <title>Draft Genome Sequence of Burkholderia andropogonis type strain ICMP2807, isolated from Sorghum bicolor.</title>
        <authorList>
            <person name="Lopes-Santos L."/>
            <person name="Castro D.B."/>
            <person name="Ottoboni L.M."/>
            <person name="Park D."/>
            <person name="Weirc B.S."/>
            <person name="Destefano S.A."/>
        </authorList>
    </citation>
    <scope>NUCLEOTIDE SEQUENCE [LARGE SCALE GENOMIC DNA]</scope>
    <source>
        <strain evidence="2 3">ICMP2807</strain>
    </source>
</reference>
<dbReference type="RefSeq" id="WP_046152410.1">
    <property type="nucleotide sequence ID" value="NZ_CADFGU010000008.1"/>
</dbReference>
<gene>
    <name evidence="2" type="ORF">WM40_05960</name>
</gene>
<dbReference type="EMBL" id="LAQU01000004">
    <property type="protein sequence ID" value="KKB64444.1"/>
    <property type="molecule type" value="Genomic_DNA"/>
</dbReference>
<name>A0A0F5K3I0_9BURK</name>
<dbReference type="OrthoDB" id="9792229at2"/>
<dbReference type="SUPFAM" id="SSF88723">
    <property type="entry name" value="PIN domain-like"/>
    <property type="match status" value="1"/>
</dbReference>
<dbReference type="PANTHER" id="PTHR34610">
    <property type="entry name" value="SSL7007 PROTEIN"/>
    <property type="match status" value="1"/>
</dbReference>
<evidence type="ECO:0000259" key="1">
    <source>
        <dbReference type="Pfam" id="PF13470"/>
    </source>
</evidence>
<dbReference type="AlphaFoldDB" id="A0A0F5K3I0"/>
<feature type="domain" description="PIN" evidence="1">
    <location>
        <begin position="5"/>
        <end position="115"/>
    </location>
</feature>
<dbReference type="Pfam" id="PF13470">
    <property type="entry name" value="PIN_3"/>
    <property type="match status" value="1"/>
</dbReference>
<dbReference type="GO" id="GO:0003677">
    <property type="term" value="F:DNA binding"/>
    <property type="evidence" value="ECO:0007669"/>
    <property type="project" value="UniProtKB-KW"/>
</dbReference>
<organism evidence="2 3">
    <name type="scientific">Robbsia andropogonis</name>
    <dbReference type="NCBI Taxonomy" id="28092"/>
    <lineage>
        <taxon>Bacteria</taxon>
        <taxon>Pseudomonadati</taxon>
        <taxon>Pseudomonadota</taxon>
        <taxon>Betaproteobacteria</taxon>
        <taxon>Burkholderiales</taxon>
        <taxon>Burkholderiaceae</taxon>
        <taxon>Robbsia</taxon>
    </lineage>
</organism>
<comment type="caution">
    <text evidence="2">The sequence shown here is derived from an EMBL/GenBank/DDBJ whole genome shotgun (WGS) entry which is preliminary data.</text>
</comment>
<dbReference type="InterPro" id="IPR002850">
    <property type="entry name" value="PIN_toxin-like"/>
</dbReference>
<protein>
    <submittedName>
        <fullName evidence="2">DNA-binding protein</fullName>
    </submittedName>
</protein>
<dbReference type="InterPro" id="IPR029060">
    <property type="entry name" value="PIN-like_dom_sf"/>
</dbReference>
<evidence type="ECO:0000313" key="3">
    <source>
        <dbReference type="Proteomes" id="UP000033618"/>
    </source>
</evidence>